<reference evidence="1 2" key="1">
    <citation type="submission" date="2019-05" db="EMBL/GenBank/DDBJ databases">
        <title>Another draft genome of Portunus trituberculatus and its Hox gene families provides insights of decapod evolution.</title>
        <authorList>
            <person name="Jeong J.-H."/>
            <person name="Song I."/>
            <person name="Kim S."/>
            <person name="Choi T."/>
            <person name="Kim D."/>
            <person name="Ryu S."/>
            <person name="Kim W."/>
        </authorList>
    </citation>
    <scope>NUCLEOTIDE SEQUENCE [LARGE SCALE GENOMIC DNA]</scope>
    <source>
        <tissue evidence="1">Muscle</tissue>
    </source>
</reference>
<sequence length="118" mass="12815">MELHGSPQLAGLRENSPNATHLKAFVQHTKAEHSPKLSLTLLWPSVTLVTAASHPSHTSLPPCLLQPPTLVIAASHPSHPSLPPQSLQPPTLVTLASHPENDEISLDEVHLDWTFRQS</sequence>
<protein>
    <submittedName>
        <fullName evidence="1">Uncharacterized protein</fullName>
    </submittedName>
</protein>
<dbReference type="AlphaFoldDB" id="A0A5B7D0J2"/>
<name>A0A5B7D0J2_PORTR</name>
<accession>A0A5B7D0J2</accession>
<evidence type="ECO:0000313" key="1">
    <source>
        <dbReference type="EMBL" id="MPC15552.1"/>
    </source>
</evidence>
<keyword evidence="2" id="KW-1185">Reference proteome</keyword>
<organism evidence="1 2">
    <name type="scientific">Portunus trituberculatus</name>
    <name type="common">Swimming crab</name>
    <name type="synonym">Neptunus trituberculatus</name>
    <dbReference type="NCBI Taxonomy" id="210409"/>
    <lineage>
        <taxon>Eukaryota</taxon>
        <taxon>Metazoa</taxon>
        <taxon>Ecdysozoa</taxon>
        <taxon>Arthropoda</taxon>
        <taxon>Crustacea</taxon>
        <taxon>Multicrustacea</taxon>
        <taxon>Malacostraca</taxon>
        <taxon>Eumalacostraca</taxon>
        <taxon>Eucarida</taxon>
        <taxon>Decapoda</taxon>
        <taxon>Pleocyemata</taxon>
        <taxon>Brachyura</taxon>
        <taxon>Eubrachyura</taxon>
        <taxon>Portunoidea</taxon>
        <taxon>Portunidae</taxon>
        <taxon>Portuninae</taxon>
        <taxon>Portunus</taxon>
    </lineage>
</organism>
<evidence type="ECO:0000313" key="2">
    <source>
        <dbReference type="Proteomes" id="UP000324222"/>
    </source>
</evidence>
<gene>
    <name evidence="1" type="ORF">E2C01_008348</name>
</gene>
<proteinExistence type="predicted"/>
<dbReference type="EMBL" id="VSRR010000435">
    <property type="protein sequence ID" value="MPC15552.1"/>
    <property type="molecule type" value="Genomic_DNA"/>
</dbReference>
<dbReference type="Proteomes" id="UP000324222">
    <property type="component" value="Unassembled WGS sequence"/>
</dbReference>
<comment type="caution">
    <text evidence="1">The sequence shown here is derived from an EMBL/GenBank/DDBJ whole genome shotgun (WGS) entry which is preliminary data.</text>
</comment>